<evidence type="ECO:0000313" key="2">
    <source>
        <dbReference type="Proteomes" id="UP000654918"/>
    </source>
</evidence>
<reference evidence="1" key="1">
    <citation type="journal article" date="2020" name="Phytopathology">
        <title>Genome Sequence Resources of Colletotrichum truncatum, C. plurivorum, C. musicola, and C. sojae: Four Species Pathogenic to Soybean (Glycine max).</title>
        <authorList>
            <person name="Rogerio F."/>
            <person name="Boufleur T.R."/>
            <person name="Ciampi-Guillardi M."/>
            <person name="Sukno S.A."/>
            <person name="Thon M.R."/>
            <person name="Massola Junior N.S."/>
            <person name="Baroncelli R."/>
        </authorList>
    </citation>
    <scope>NUCLEOTIDE SEQUENCE</scope>
    <source>
        <strain evidence="1">LFN00145</strain>
    </source>
</reference>
<protein>
    <submittedName>
        <fullName evidence="1">Urea transport protein</fullName>
    </submittedName>
</protein>
<comment type="caution">
    <text evidence="1">The sequence shown here is derived from an EMBL/GenBank/DDBJ whole genome shotgun (WGS) entry which is preliminary data.</text>
</comment>
<gene>
    <name evidence="1" type="ORF">CPLU01_03650</name>
</gene>
<dbReference type="Proteomes" id="UP000654918">
    <property type="component" value="Unassembled WGS sequence"/>
</dbReference>
<evidence type="ECO:0000313" key="1">
    <source>
        <dbReference type="EMBL" id="KAF6836615.1"/>
    </source>
</evidence>
<dbReference type="EMBL" id="WIGO01000031">
    <property type="protein sequence ID" value="KAF6836615.1"/>
    <property type="molecule type" value="Genomic_DNA"/>
</dbReference>
<dbReference type="AlphaFoldDB" id="A0A8H6NL42"/>
<keyword evidence="2" id="KW-1185">Reference proteome</keyword>
<proteinExistence type="predicted"/>
<sequence>MDPLSMTNSSVLDRLTYLPVELQHQVLYELLTSAPACAFALFVPDWGVCAHGADPVNRIYDLQRTDVYTRSSEDGDARGALVSGVPHDENEHLLFSSPGDAHAACGLMEQLAAKFPAALEWALRDVERERLHVFQQAWPRAPDDVVGKYMSTGALVFNQVTRRGCNGLGEPPRHLMFNGAPRDPWLQLRRRGNRWATRDAYEMRLVVDSGAEMLELDWAAMTQLESVFLDLRAYGRDEMVEEGIRRGAARMGCLRLCRLVVAGLRSGTGAPRQEAESCDWERDDREPGGGVNWVKVFCGAVRQGGKLMFVDRRMLDVDWDAWRTRAEEGGLVPRARDYGQGKYLRHVGKAFGSGSKV</sequence>
<organism evidence="1 2">
    <name type="scientific">Colletotrichum plurivorum</name>
    <dbReference type="NCBI Taxonomy" id="2175906"/>
    <lineage>
        <taxon>Eukaryota</taxon>
        <taxon>Fungi</taxon>
        <taxon>Dikarya</taxon>
        <taxon>Ascomycota</taxon>
        <taxon>Pezizomycotina</taxon>
        <taxon>Sordariomycetes</taxon>
        <taxon>Hypocreomycetidae</taxon>
        <taxon>Glomerellales</taxon>
        <taxon>Glomerellaceae</taxon>
        <taxon>Colletotrichum</taxon>
        <taxon>Colletotrichum orchidearum species complex</taxon>
    </lineage>
</organism>
<accession>A0A8H6NL42</accession>
<name>A0A8H6NL42_9PEZI</name>